<name>A0ABQ6N9Y6_9STRA</name>
<reference evidence="3 4" key="1">
    <citation type="journal article" date="2023" name="Commun. Biol.">
        <title>Genome analysis of Parmales, the sister group of diatoms, reveals the evolutionary specialization of diatoms from phago-mixotrophs to photoautotrophs.</title>
        <authorList>
            <person name="Ban H."/>
            <person name="Sato S."/>
            <person name="Yoshikawa S."/>
            <person name="Yamada K."/>
            <person name="Nakamura Y."/>
            <person name="Ichinomiya M."/>
            <person name="Sato N."/>
            <person name="Blanc-Mathieu R."/>
            <person name="Endo H."/>
            <person name="Kuwata A."/>
            <person name="Ogata H."/>
        </authorList>
    </citation>
    <scope>NUCLEOTIDE SEQUENCE [LARGE SCALE GENOMIC DNA]</scope>
</reference>
<dbReference type="SMART" id="SM00382">
    <property type="entry name" value="AAA"/>
    <property type="match status" value="1"/>
</dbReference>
<evidence type="ECO:0000256" key="1">
    <source>
        <dbReference type="SAM" id="MobiDB-lite"/>
    </source>
</evidence>
<feature type="compositionally biased region" description="Pro residues" evidence="1">
    <location>
        <begin position="61"/>
        <end position="86"/>
    </location>
</feature>
<feature type="region of interest" description="Disordered" evidence="1">
    <location>
        <begin position="1"/>
        <end position="95"/>
    </location>
</feature>
<dbReference type="Gene3D" id="1.10.8.60">
    <property type="match status" value="1"/>
</dbReference>
<dbReference type="InterPro" id="IPR003593">
    <property type="entry name" value="AAA+_ATPase"/>
</dbReference>
<dbReference type="InterPro" id="IPR003959">
    <property type="entry name" value="ATPase_AAA_core"/>
</dbReference>
<dbReference type="EMBL" id="BRYB01006223">
    <property type="protein sequence ID" value="GMI52405.1"/>
    <property type="molecule type" value="Genomic_DNA"/>
</dbReference>
<feature type="compositionally biased region" description="Low complexity" evidence="1">
    <location>
        <begin position="7"/>
        <end position="19"/>
    </location>
</feature>
<keyword evidence="4" id="KW-1185">Reference proteome</keyword>
<gene>
    <name evidence="3" type="ORF">TeGR_g2960</name>
</gene>
<evidence type="ECO:0000259" key="2">
    <source>
        <dbReference type="SMART" id="SM00382"/>
    </source>
</evidence>
<dbReference type="InterPro" id="IPR027417">
    <property type="entry name" value="P-loop_NTPase"/>
</dbReference>
<feature type="compositionally biased region" description="Low complexity" evidence="1">
    <location>
        <begin position="39"/>
        <end position="51"/>
    </location>
</feature>
<dbReference type="Pfam" id="PF00004">
    <property type="entry name" value="AAA"/>
    <property type="match status" value="1"/>
</dbReference>
<dbReference type="Gene3D" id="3.40.50.300">
    <property type="entry name" value="P-loop containing nucleotide triphosphate hydrolases"/>
    <property type="match status" value="1"/>
</dbReference>
<dbReference type="PANTHER" id="PTHR23074:SF83">
    <property type="entry name" value="VACUOLAR PROTEIN SORTING-ASSOCIATED PROTEIN 4A"/>
    <property type="match status" value="1"/>
</dbReference>
<evidence type="ECO:0000313" key="4">
    <source>
        <dbReference type="Proteomes" id="UP001165060"/>
    </source>
</evidence>
<protein>
    <recommendedName>
        <fullName evidence="2">AAA+ ATPase domain-containing protein</fullName>
    </recommendedName>
</protein>
<evidence type="ECO:0000313" key="3">
    <source>
        <dbReference type="EMBL" id="GMI52405.1"/>
    </source>
</evidence>
<dbReference type="CDD" id="cd19481">
    <property type="entry name" value="RecA-like_protease"/>
    <property type="match status" value="1"/>
</dbReference>
<proteinExistence type="predicted"/>
<sequence>MPPTSPHPSSQSTASIASPSPSPAPSPPSPPPSSPPGSPTSLPASLPASPSLELAEMFAGPPTPLERPPSPRPPAPASSVSPPSPRPQAEQAAPALPATTAALPAPETSGSAGFSDLSGQYASKLALFTHCILPPPSPRVVLLHGPPGTGKTSLSRSLAAEMGLGFLEVSHSALLSKYIGESEKYLDGLFAALRDAGGGGVLFFDEVDSLLGRPNSSVLKQMLISLNHFLDTTPVFKQVVVMATNHAQQLPPELLRRFTCKLYVGYMPMEDRLLLLQQHVASAGTDVEEGALVCVAADTDGWSAADILTLARDASDARVKEVVAKHDIGREGAAGGGWKVTRGLEMDMEQLRPVSLADFSAAGASLISMGMQQQQLQYDSPMGKMAIQQEI</sequence>
<dbReference type="SUPFAM" id="SSF52540">
    <property type="entry name" value="P-loop containing nucleoside triphosphate hydrolases"/>
    <property type="match status" value="1"/>
</dbReference>
<feature type="compositionally biased region" description="Pro residues" evidence="1">
    <location>
        <begin position="20"/>
        <end position="38"/>
    </location>
</feature>
<dbReference type="InterPro" id="IPR050304">
    <property type="entry name" value="MT-severing_AAA_ATPase"/>
</dbReference>
<accession>A0ABQ6N9Y6</accession>
<dbReference type="PANTHER" id="PTHR23074">
    <property type="entry name" value="AAA DOMAIN-CONTAINING"/>
    <property type="match status" value="1"/>
</dbReference>
<feature type="domain" description="AAA+ ATPase" evidence="2">
    <location>
        <begin position="137"/>
        <end position="268"/>
    </location>
</feature>
<comment type="caution">
    <text evidence="3">The sequence shown here is derived from an EMBL/GenBank/DDBJ whole genome shotgun (WGS) entry which is preliminary data.</text>
</comment>
<dbReference type="Proteomes" id="UP001165060">
    <property type="component" value="Unassembled WGS sequence"/>
</dbReference>
<organism evidence="3 4">
    <name type="scientific">Tetraparma gracilis</name>
    <dbReference type="NCBI Taxonomy" id="2962635"/>
    <lineage>
        <taxon>Eukaryota</taxon>
        <taxon>Sar</taxon>
        <taxon>Stramenopiles</taxon>
        <taxon>Ochrophyta</taxon>
        <taxon>Bolidophyceae</taxon>
        <taxon>Parmales</taxon>
        <taxon>Triparmaceae</taxon>
        <taxon>Tetraparma</taxon>
    </lineage>
</organism>